<dbReference type="Proteomes" id="UP001142057">
    <property type="component" value="Unassembled WGS sequence"/>
</dbReference>
<feature type="domain" description="Beta-lactamase-related" evidence="5">
    <location>
        <begin position="57"/>
        <end position="336"/>
    </location>
</feature>
<dbReference type="GO" id="GO:0016787">
    <property type="term" value="F:hydrolase activity"/>
    <property type="evidence" value="ECO:0007669"/>
    <property type="project" value="UniProtKB-KW"/>
</dbReference>
<protein>
    <submittedName>
        <fullName evidence="6">Serine hydrolase</fullName>
    </submittedName>
</protein>
<name>A0ABT2ICE3_9FLAO</name>
<sequence>MKNRLFLLLLTVLFTNTLSAQELNNFKEAKNRNQKSIKQNAVYIDQIDSLMAKSYERGLFNGNVLIVKNNKIIYQKSYGFTDETKQTALNDKSIFNIGSIAKEFNAVAIMMLVERGLLNLDDTISKFNLGLPKWSEKVTIRQLINYASGIPRIDPIVPKNDEEAWKILRSNDSLLFEPGTNYRYDNGNVFLQRRIIEKVTGISFQEFVTKNIIKPLKMTNSVFDPKFGSKNRTSCYDFDNVRCQEMQFISGWLWVDINDMHKWIEAMNSNRLISKESFQTLLKNPYAIDEGGSLGRYFEKEDLQRHNGVSYKFESIFLNDFKNNITIILVSNNLNRVWDLGYVIHNLMLGKEYEIPKKSIYQAIRKESLNDVNKGIETYYLLKENSKNEYSFENPGELNKLGYELSRLGKINESIIIFKLATNEFPKDANLFDSLGEAYFTNKQYDLALDSYKKAVILGGTNGNAEKMIEKIEKEIKK</sequence>
<reference evidence="6" key="1">
    <citation type="submission" date="2022-08" db="EMBL/GenBank/DDBJ databases">
        <title>Chryseobacterium antibioticum,isolated from the rhizosphere soil of Pyrola in Tibet.</title>
        <authorList>
            <person name="Kan Y."/>
        </authorList>
    </citation>
    <scope>NUCLEOTIDE SEQUENCE</scope>
    <source>
        <strain evidence="6">Pc2-12</strain>
    </source>
</reference>
<feature type="chain" id="PRO_5045996087" evidence="4">
    <location>
        <begin position="21"/>
        <end position="478"/>
    </location>
</feature>
<dbReference type="EMBL" id="JANZQH010000001">
    <property type="protein sequence ID" value="MCT2406276.1"/>
    <property type="molecule type" value="Genomic_DNA"/>
</dbReference>
<feature type="repeat" description="TPR" evidence="3">
    <location>
        <begin position="429"/>
        <end position="462"/>
    </location>
</feature>
<dbReference type="Pfam" id="PF13181">
    <property type="entry name" value="TPR_8"/>
    <property type="match status" value="1"/>
</dbReference>
<keyword evidence="7" id="KW-1185">Reference proteome</keyword>
<dbReference type="Pfam" id="PF00144">
    <property type="entry name" value="Beta-lactamase"/>
    <property type="match status" value="1"/>
</dbReference>
<organism evidence="6 7">
    <name type="scientific">Chryseobacterium pyrolae</name>
    <dbReference type="NCBI Taxonomy" id="2987481"/>
    <lineage>
        <taxon>Bacteria</taxon>
        <taxon>Pseudomonadati</taxon>
        <taxon>Bacteroidota</taxon>
        <taxon>Flavobacteriia</taxon>
        <taxon>Flavobacteriales</taxon>
        <taxon>Weeksellaceae</taxon>
        <taxon>Chryseobacterium group</taxon>
        <taxon>Chryseobacterium</taxon>
    </lineage>
</organism>
<dbReference type="PANTHER" id="PTHR46825:SF11">
    <property type="entry name" value="PENICILLIN-BINDING PROTEIN 4"/>
    <property type="match status" value="1"/>
</dbReference>
<comment type="caution">
    <text evidence="6">The sequence shown here is derived from an EMBL/GenBank/DDBJ whole genome shotgun (WGS) entry which is preliminary data.</text>
</comment>
<dbReference type="InterPro" id="IPR012338">
    <property type="entry name" value="Beta-lactam/transpept-like"/>
</dbReference>
<evidence type="ECO:0000256" key="2">
    <source>
        <dbReference type="ARBA" id="ARBA00023136"/>
    </source>
</evidence>
<dbReference type="InterPro" id="IPR050491">
    <property type="entry name" value="AmpC-like"/>
</dbReference>
<comment type="subcellular location">
    <subcellularLocation>
        <location evidence="1">Membrane</location>
    </subcellularLocation>
</comment>
<dbReference type="SUPFAM" id="SSF48452">
    <property type="entry name" value="TPR-like"/>
    <property type="match status" value="1"/>
</dbReference>
<evidence type="ECO:0000256" key="3">
    <source>
        <dbReference type="PROSITE-ProRule" id="PRU00339"/>
    </source>
</evidence>
<accession>A0ABT2ICE3</accession>
<keyword evidence="4" id="KW-0732">Signal</keyword>
<proteinExistence type="predicted"/>
<evidence type="ECO:0000256" key="4">
    <source>
        <dbReference type="SAM" id="SignalP"/>
    </source>
</evidence>
<evidence type="ECO:0000259" key="5">
    <source>
        <dbReference type="Pfam" id="PF00144"/>
    </source>
</evidence>
<dbReference type="Gene3D" id="1.25.40.10">
    <property type="entry name" value="Tetratricopeptide repeat domain"/>
    <property type="match status" value="1"/>
</dbReference>
<dbReference type="InterPro" id="IPR001466">
    <property type="entry name" value="Beta-lactam-related"/>
</dbReference>
<evidence type="ECO:0000313" key="6">
    <source>
        <dbReference type="EMBL" id="MCT2406276.1"/>
    </source>
</evidence>
<dbReference type="Gene3D" id="3.40.710.10">
    <property type="entry name" value="DD-peptidase/beta-lactamase superfamily"/>
    <property type="match status" value="1"/>
</dbReference>
<gene>
    <name evidence="6" type="ORF">NZD88_01745</name>
</gene>
<dbReference type="PANTHER" id="PTHR46825">
    <property type="entry name" value="D-ALANYL-D-ALANINE-CARBOXYPEPTIDASE/ENDOPEPTIDASE AMPH"/>
    <property type="match status" value="1"/>
</dbReference>
<dbReference type="PROSITE" id="PS50005">
    <property type="entry name" value="TPR"/>
    <property type="match status" value="1"/>
</dbReference>
<dbReference type="SUPFAM" id="SSF56601">
    <property type="entry name" value="beta-lactamase/transpeptidase-like"/>
    <property type="match status" value="1"/>
</dbReference>
<dbReference type="InterPro" id="IPR011990">
    <property type="entry name" value="TPR-like_helical_dom_sf"/>
</dbReference>
<keyword evidence="3" id="KW-0802">TPR repeat</keyword>
<evidence type="ECO:0000256" key="1">
    <source>
        <dbReference type="ARBA" id="ARBA00004370"/>
    </source>
</evidence>
<evidence type="ECO:0000313" key="7">
    <source>
        <dbReference type="Proteomes" id="UP001142057"/>
    </source>
</evidence>
<keyword evidence="6" id="KW-0378">Hydrolase</keyword>
<keyword evidence="2" id="KW-0472">Membrane</keyword>
<feature type="signal peptide" evidence="4">
    <location>
        <begin position="1"/>
        <end position="20"/>
    </location>
</feature>
<dbReference type="RefSeq" id="WP_259826938.1">
    <property type="nucleotide sequence ID" value="NZ_JANZQH010000001.1"/>
</dbReference>
<dbReference type="SMART" id="SM00028">
    <property type="entry name" value="TPR"/>
    <property type="match status" value="2"/>
</dbReference>
<dbReference type="InterPro" id="IPR019734">
    <property type="entry name" value="TPR_rpt"/>
</dbReference>